<feature type="region of interest" description="Disordered" evidence="1">
    <location>
        <begin position="42"/>
        <end position="61"/>
    </location>
</feature>
<evidence type="ECO:0000313" key="3">
    <source>
        <dbReference type="Proteomes" id="UP000634136"/>
    </source>
</evidence>
<evidence type="ECO:0000256" key="1">
    <source>
        <dbReference type="SAM" id="MobiDB-lite"/>
    </source>
</evidence>
<evidence type="ECO:0000313" key="2">
    <source>
        <dbReference type="EMBL" id="KAF7807823.1"/>
    </source>
</evidence>
<organism evidence="2 3">
    <name type="scientific">Senna tora</name>
    <dbReference type="NCBI Taxonomy" id="362788"/>
    <lineage>
        <taxon>Eukaryota</taxon>
        <taxon>Viridiplantae</taxon>
        <taxon>Streptophyta</taxon>
        <taxon>Embryophyta</taxon>
        <taxon>Tracheophyta</taxon>
        <taxon>Spermatophyta</taxon>
        <taxon>Magnoliopsida</taxon>
        <taxon>eudicotyledons</taxon>
        <taxon>Gunneridae</taxon>
        <taxon>Pentapetalae</taxon>
        <taxon>rosids</taxon>
        <taxon>fabids</taxon>
        <taxon>Fabales</taxon>
        <taxon>Fabaceae</taxon>
        <taxon>Caesalpinioideae</taxon>
        <taxon>Cassia clade</taxon>
        <taxon>Senna</taxon>
    </lineage>
</organism>
<gene>
    <name evidence="2" type="ORF">G2W53_039984</name>
</gene>
<comment type="caution">
    <text evidence="2">The sequence shown here is derived from an EMBL/GenBank/DDBJ whole genome shotgun (WGS) entry which is preliminary data.</text>
</comment>
<dbReference type="AlphaFoldDB" id="A0A834SRG7"/>
<feature type="compositionally biased region" description="Basic and acidic residues" evidence="1">
    <location>
        <begin position="42"/>
        <end position="51"/>
    </location>
</feature>
<reference evidence="2" key="1">
    <citation type="submission" date="2020-09" db="EMBL/GenBank/DDBJ databases">
        <title>Genome-Enabled Discovery of Anthraquinone Biosynthesis in Senna tora.</title>
        <authorList>
            <person name="Kang S.-H."/>
            <person name="Pandey R.P."/>
            <person name="Lee C.-M."/>
            <person name="Sim J.-S."/>
            <person name="Jeong J.-T."/>
            <person name="Choi B.-S."/>
            <person name="Jung M."/>
            <person name="Ginzburg D."/>
            <person name="Zhao K."/>
            <person name="Won S.Y."/>
            <person name="Oh T.-J."/>
            <person name="Yu Y."/>
            <person name="Kim N.-H."/>
            <person name="Lee O.R."/>
            <person name="Lee T.-H."/>
            <person name="Bashyal P."/>
            <person name="Kim T.-S."/>
            <person name="Lee W.-H."/>
            <person name="Kawkins C."/>
            <person name="Kim C.-K."/>
            <person name="Kim J.S."/>
            <person name="Ahn B.O."/>
            <person name="Rhee S.Y."/>
            <person name="Sohng J.K."/>
        </authorList>
    </citation>
    <scope>NUCLEOTIDE SEQUENCE</scope>
    <source>
        <tissue evidence="2">Leaf</tissue>
    </source>
</reference>
<proteinExistence type="predicted"/>
<protein>
    <submittedName>
        <fullName evidence="2">Uncharacterized protein</fullName>
    </submittedName>
</protein>
<name>A0A834SRG7_9FABA</name>
<accession>A0A834SRG7</accession>
<sequence>MTSNGGLERKDSNWMLVQCLHTHRGDHNPHSSLKMVMSLGRGDEEKQKIDEEFGAGYELDP</sequence>
<dbReference type="EMBL" id="JAAIUW010000012">
    <property type="protein sequence ID" value="KAF7807823.1"/>
    <property type="molecule type" value="Genomic_DNA"/>
</dbReference>
<keyword evidence="3" id="KW-1185">Reference proteome</keyword>
<dbReference type="Proteomes" id="UP000634136">
    <property type="component" value="Unassembled WGS sequence"/>
</dbReference>